<accession>D8R0A6</accession>
<name>D8R0A6_SELML</name>
<dbReference type="InParanoid" id="D8R0A6"/>
<gene>
    <name evidence="1" type="ORF">SELMODRAFT_405986</name>
</gene>
<dbReference type="AlphaFoldDB" id="D8R0A6"/>
<dbReference type="KEGG" id="smo:SELMODRAFT_405986"/>
<evidence type="ECO:0000313" key="2">
    <source>
        <dbReference type="Proteomes" id="UP000001514"/>
    </source>
</evidence>
<dbReference type="Proteomes" id="UP000001514">
    <property type="component" value="Unassembled WGS sequence"/>
</dbReference>
<reference evidence="1 2" key="1">
    <citation type="journal article" date="2011" name="Science">
        <title>The Selaginella genome identifies genetic changes associated with the evolution of vascular plants.</title>
        <authorList>
            <person name="Banks J.A."/>
            <person name="Nishiyama T."/>
            <person name="Hasebe M."/>
            <person name="Bowman J.L."/>
            <person name="Gribskov M."/>
            <person name="dePamphilis C."/>
            <person name="Albert V.A."/>
            <person name="Aono N."/>
            <person name="Aoyama T."/>
            <person name="Ambrose B.A."/>
            <person name="Ashton N.W."/>
            <person name="Axtell M.J."/>
            <person name="Barker E."/>
            <person name="Barker M.S."/>
            <person name="Bennetzen J.L."/>
            <person name="Bonawitz N.D."/>
            <person name="Chapple C."/>
            <person name="Cheng C."/>
            <person name="Correa L.G."/>
            <person name="Dacre M."/>
            <person name="DeBarry J."/>
            <person name="Dreyer I."/>
            <person name="Elias M."/>
            <person name="Engstrom E.M."/>
            <person name="Estelle M."/>
            <person name="Feng L."/>
            <person name="Finet C."/>
            <person name="Floyd S.K."/>
            <person name="Frommer W.B."/>
            <person name="Fujita T."/>
            <person name="Gramzow L."/>
            <person name="Gutensohn M."/>
            <person name="Harholt J."/>
            <person name="Hattori M."/>
            <person name="Heyl A."/>
            <person name="Hirai T."/>
            <person name="Hiwatashi Y."/>
            <person name="Ishikawa M."/>
            <person name="Iwata M."/>
            <person name="Karol K.G."/>
            <person name="Koehler B."/>
            <person name="Kolukisaoglu U."/>
            <person name="Kubo M."/>
            <person name="Kurata T."/>
            <person name="Lalonde S."/>
            <person name="Li K."/>
            <person name="Li Y."/>
            <person name="Litt A."/>
            <person name="Lyons E."/>
            <person name="Manning G."/>
            <person name="Maruyama T."/>
            <person name="Michael T.P."/>
            <person name="Mikami K."/>
            <person name="Miyazaki S."/>
            <person name="Morinaga S."/>
            <person name="Murata T."/>
            <person name="Mueller-Roeber B."/>
            <person name="Nelson D.R."/>
            <person name="Obara M."/>
            <person name="Oguri Y."/>
            <person name="Olmstead R.G."/>
            <person name="Onodera N."/>
            <person name="Petersen B.L."/>
            <person name="Pils B."/>
            <person name="Prigge M."/>
            <person name="Rensing S.A."/>
            <person name="Riano-Pachon D.M."/>
            <person name="Roberts A.W."/>
            <person name="Sato Y."/>
            <person name="Scheller H.V."/>
            <person name="Schulz B."/>
            <person name="Schulz C."/>
            <person name="Shakirov E.V."/>
            <person name="Shibagaki N."/>
            <person name="Shinohara N."/>
            <person name="Shippen D.E."/>
            <person name="Soerensen I."/>
            <person name="Sotooka R."/>
            <person name="Sugimoto N."/>
            <person name="Sugita M."/>
            <person name="Sumikawa N."/>
            <person name="Tanurdzic M."/>
            <person name="Theissen G."/>
            <person name="Ulvskov P."/>
            <person name="Wakazuki S."/>
            <person name="Weng J.K."/>
            <person name="Willats W.W."/>
            <person name="Wipf D."/>
            <person name="Wolf P.G."/>
            <person name="Yang L."/>
            <person name="Zimmer A.D."/>
            <person name="Zhu Q."/>
            <person name="Mitros T."/>
            <person name="Hellsten U."/>
            <person name="Loque D."/>
            <person name="Otillar R."/>
            <person name="Salamov A."/>
            <person name="Schmutz J."/>
            <person name="Shapiro H."/>
            <person name="Lindquist E."/>
            <person name="Lucas S."/>
            <person name="Rokhsar D."/>
            <person name="Grigoriev I.V."/>
        </authorList>
    </citation>
    <scope>NUCLEOTIDE SEQUENCE [LARGE SCALE GENOMIC DNA]</scope>
</reference>
<organism evidence="2">
    <name type="scientific">Selaginella moellendorffii</name>
    <name type="common">Spikemoss</name>
    <dbReference type="NCBI Taxonomy" id="88036"/>
    <lineage>
        <taxon>Eukaryota</taxon>
        <taxon>Viridiplantae</taxon>
        <taxon>Streptophyta</taxon>
        <taxon>Embryophyta</taxon>
        <taxon>Tracheophyta</taxon>
        <taxon>Lycopodiopsida</taxon>
        <taxon>Selaginellales</taxon>
        <taxon>Selaginellaceae</taxon>
        <taxon>Selaginella</taxon>
    </lineage>
</organism>
<protein>
    <submittedName>
        <fullName evidence="1">Uncharacterized protein</fullName>
    </submittedName>
</protein>
<evidence type="ECO:0000313" key="1">
    <source>
        <dbReference type="EMBL" id="EFJ34546.1"/>
    </source>
</evidence>
<dbReference type="Gramene" id="EFJ34546">
    <property type="protein sequence ID" value="EFJ34546"/>
    <property type="gene ID" value="SELMODRAFT_405986"/>
</dbReference>
<sequence>MAKRKSSFEVTASSMTRTDFEISNPFVNVCAGTVDKFETEAPCEEDASGKVTRVNGVDKQLLDYFLLEHLLPAMQKAARCYRSSERKLAASFFPLFTHLAPLAGDAGLLKQREGDHVPSDEAMSGLAALDASALQNASGSSRITADSSDGNSRRYIDFVHEDGDDLGPWQAVDFRGYGHGFPETGGYRDIGKTFTLLITDFKQKNFVWDPETAEQSAFYQLAEYASRAAIANLNIHRYKPVHMLILADGDWACAVLHPKASVQVEKGAIDPESFDMYLEGIKEKWCQENPGGVYQAPSEAQKQEWLAEQNDRLAYTEQKMKKLRMAGSIPDSKSLLVGTIVYNALSLTWTKFPIATLGTTFVPMDYVLVSGLMRVLFGDRVCSWTKETLQALAEARDKELHALRVKVL</sequence>
<proteinExistence type="predicted"/>
<keyword evidence="2" id="KW-1185">Reference proteome</keyword>
<dbReference type="HOGENOM" id="CLU_675111_0_0_1"/>
<dbReference type="EMBL" id="GL377569">
    <property type="protein sequence ID" value="EFJ34546.1"/>
    <property type="molecule type" value="Genomic_DNA"/>
</dbReference>